<keyword evidence="4" id="KW-1185">Reference proteome</keyword>
<protein>
    <recommendedName>
        <fullName evidence="5">DUF883 family protein</fullName>
    </recommendedName>
</protein>
<dbReference type="RefSeq" id="WP_129219980.1">
    <property type="nucleotide sequence ID" value="NZ_QYBC01000012.1"/>
</dbReference>
<sequence length="135" mass="14639">MKRGTPIDRIRNARGGSVGAETMGGFGRQVGSAYDQAAASAEQAYEEAQHAYHDALESAEHAYADARSAAEDAYEEARRQADALVEQGSHLYDEALRRSRAYRETAARFTGDNKALALLMAGGVGFVLALAFRRR</sequence>
<keyword evidence="1" id="KW-0175">Coiled coil</keyword>
<keyword evidence="2" id="KW-0812">Transmembrane</keyword>
<evidence type="ECO:0000313" key="3">
    <source>
        <dbReference type="EMBL" id="RYB03863.1"/>
    </source>
</evidence>
<evidence type="ECO:0000313" key="4">
    <source>
        <dbReference type="Proteomes" id="UP000289411"/>
    </source>
</evidence>
<feature type="coiled-coil region" evidence="1">
    <location>
        <begin position="38"/>
        <end position="87"/>
    </location>
</feature>
<dbReference type="AlphaFoldDB" id="A0A4Q2RA17"/>
<gene>
    <name evidence="3" type="ORF">D3272_14765</name>
</gene>
<evidence type="ECO:0008006" key="5">
    <source>
        <dbReference type="Google" id="ProtNLM"/>
    </source>
</evidence>
<keyword evidence="2" id="KW-0472">Membrane</keyword>
<comment type="caution">
    <text evidence="3">The sequence shown here is derived from an EMBL/GenBank/DDBJ whole genome shotgun (WGS) entry which is preliminary data.</text>
</comment>
<dbReference type="OrthoDB" id="9957847at2"/>
<accession>A0A4Q2RA17</accession>
<proteinExistence type="predicted"/>
<evidence type="ECO:0000256" key="2">
    <source>
        <dbReference type="SAM" id="Phobius"/>
    </source>
</evidence>
<dbReference type="Proteomes" id="UP000289411">
    <property type="component" value="Unassembled WGS sequence"/>
</dbReference>
<reference evidence="3 4" key="2">
    <citation type="submission" date="2019-02" db="EMBL/GenBank/DDBJ databases">
        <title>'Lichenibacterium ramalinii' gen. nov. sp. nov., 'Lichenibacterium minor' gen. nov. sp. nov.</title>
        <authorList>
            <person name="Pankratov T."/>
        </authorList>
    </citation>
    <scope>NUCLEOTIDE SEQUENCE [LARGE SCALE GENOMIC DNA]</scope>
    <source>
        <strain evidence="3 4">RmlP001</strain>
    </source>
</reference>
<dbReference type="EMBL" id="QYBC01000012">
    <property type="protein sequence ID" value="RYB03863.1"/>
    <property type="molecule type" value="Genomic_DNA"/>
</dbReference>
<feature type="transmembrane region" description="Helical" evidence="2">
    <location>
        <begin position="115"/>
        <end position="132"/>
    </location>
</feature>
<name>A0A4Q2RA17_9HYPH</name>
<keyword evidence="2" id="KW-1133">Transmembrane helix</keyword>
<evidence type="ECO:0000256" key="1">
    <source>
        <dbReference type="SAM" id="Coils"/>
    </source>
</evidence>
<reference evidence="3 4" key="1">
    <citation type="submission" date="2018-09" db="EMBL/GenBank/DDBJ databases">
        <authorList>
            <person name="Grouzdev D.S."/>
            <person name="Krutkina M.S."/>
        </authorList>
    </citation>
    <scope>NUCLEOTIDE SEQUENCE [LARGE SCALE GENOMIC DNA]</scope>
    <source>
        <strain evidence="3 4">RmlP001</strain>
    </source>
</reference>
<organism evidence="3 4">
    <name type="scientific">Lichenibacterium ramalinae</name>
    <dbReference type="NCBI Taxonomy" id="2316527"/>
    <lineage>
        <taxon>Bacteria</taxon>
        <taxon>Pseudomonadati</taxon>
        <taxon>Pseudomonadota</taxon>
        <taxon>Alphaproteobacteria</taxon>
        <taxon>Hyphomicrobiales</taxon>
        <taxon>Lichenihabitantaceae</taxon>
        <taxon>Lichenibacterium</taxon>
    </lineage>
</organism>